<keyword evidence="2" id="KW-1185">Reference proteome</keyword>
<reference evidence="2" key="1">
    <citation type="journal article" date="2019" name="Int. J. Syst. Evol. Microbiol.">
        <title>The Global Catalogue of Microorganisms (GCM) 10K type strain sequencing project: providing services to taxonomists for standard genome sequencing and annotation.</title>
        <authorList>
            <consortium name="The Broad Institute Genomics Platform"/>
            <consortium name="The Broad Institute Genome Sequencing Center for Infectious Disease"/>
            <person name="Wu L."/>
            <person name="Ma J."/>
        </authorList>
    </citation>
    <scope>NUCLEOTIDE SEQUENCE [LARGE SCALE GENOMIC DNA]</scope>
    <source>
        <strain evidence="2">NBRC 108728</strain>
    </source>
</reference>
<proteinExistence type="predicted"/>
<name>A0ABN6XVJ5_9MICO</name>
<sequence length="136" mass="14544">METTGQPASQAKKLGLADGVRLAVDEAPEGWSLADPPDGLVRADVDEQADVVLAFVTRAADLPVRLPILASRIFPGGVLWIAWPRRAGGHTSDLTDVVVRDAALETGLVDTKVAAVDEDWSGLKFVWRFASRRGAL</sequence>
<evidence type="ECO:0000313" key="1">
    <source>
        <dbReference type="EMBL" id="BDZ49049.1"/>
    </source>
</evidence>
<dbReference type="Proteomes" id="UP001321486">
    <property type="component" value="Chromosome"/>
</dbReference>
<dbReference type="InterPro" id="IPR021412">
    <property type="entry name" value="DUF3052"/>
</dbReference>
<evidence type="ECO:0000313" key="2">
    <source>
        <dbReference type="Proteomes" id="UP001321486"/>
    </source>
</evidence>
<dbReference type="RefSeq" id="WP_286345923.1">
    <property type="nucleotide sequence ID" value="NZ_AP027732.1"/>
</dbReference>
<accession>A0ABN6XVJ5</accession>
<organism evidence="1 2">
    <name type="scientific">Frondihabitans sucicola</name>
    <dbReference type="NCBI Taxonomy" id="1268041"/>
    <lineage>
        <taxon>Bacteria</taxon>
        <taxon>Bacillati</taxon>
        <taxon>Actinomycetota</taxon>
        <taxon>Actinomycetes</taxon>
        <taxon>Micrococcales</taxon>
        <taxon>Microbacteriaceae</taxon>
        <taxon>Frondihabitans</taxon>
    </lineage>
</organism>
<evidence type="ECO:0008006" key="3">
    <source>
        <dbReference type="Google" id="ProtNLM"/>
    </source>
</evidence>
<dbReference type="Pfam" id="PF11253">
    <property type="entry name" value="DUF3052"/>
    <property type="match status" value="1"/>
</dbReference>
<gene>
    <name evidence="1" type="ORF">GCM10025867_12900</name>
</gene>
<protein>
    <recommendedName>
        <fullName evidence="3">DUF3052 domain-containing protein</fullName>
    </recommendedName>
</protein>
<dbReference type="EMBL" id="AP027732">
    <property type="protein sequence ID" value="BDZ49049.1"/>
    <property type="molecule type" value="Genomic_DNA"/>
</dbReference>